<feature type="region of interest" description="Disordered" evidence="1">
    <location>
        <begin position="93"/>
        <end position="162"/>
    </location>
</feature>
<dbReference type="HOGENOM" id="CLU_115297_0_0_4"/>
<feature type="compositionally biased region" description="Gly residues" evidence="1">
    <location>
        <begin position="138"/>
        <end position="162"/>
    </location>
</feature>
<evidence type="ECO:0000313" key="4">
    <source>
        <dbReference type="Proteomes" id="UP000001192"/>
    </source>
</evidence>
<keyword evidence="2" id="KW-0732">Signal</keyword>
<reference evidence="4" key="1">
    <citation type="journal article" date="2014" name="Stand. Genomic Sci.">
        <title>Complete genome sequence of Burkholderia phymatum STM815(T), a broad host range and efficient nitrogen-fixing symbiont of Mimosa species.</title>
        <authorList>
            <person name="Moulin L."/>
            <person name="Klonowska A."/>
            <person name="Caroline B."/>
            <person name="Booth K."/>
            <person name="Vriezen J.A."/>
            <person name="Melkonian R."/>
            <person name="James E.K."/>
            <person name="Young J.P."/>
            <person name="Bena G."/>
            <person name="Hauser L."/>
            <person name="Land M."/>
            <person name="Kyrpides N."/>
            <person name="Bruce D."/>
            <person name="Chain P."/>
            <person name="Copeland A."/>
            <person name="Pitluck S."/>
            <person name="Woyke T."/>
            <person name="Lizotte-Waniewski M."/>
            <person name="Bristow J."/>
            <person name="Riley M."/>
        </authorList>
    </citation>
    <scope>NUCLEOTIDE SEQUENCE [LARGE SCALE GENOMIC DNA]</scope>
    <source>
        <strain evidence="4">DSM 17167 / CIP 108236 / LMG 21445 / STM815</strain>
    </source>
</reference>
<dbReference type="PROSITE" id="PS51257">
    <property type="entry name" value="PROKAR_LIPOPROTEIN"/>
    <property type="match status" value="1"/>
</dbReference>
<organism evidence="3 4">
    <name type="scientific">Paraburkholderia phymatum (strain DSM 17167 / CIP 108236 / LMG 21445 / STM815)</name>
    <name type="common">Burkholderia phymatum</name>
    <dbReference type="NCBI Taxonomy" id="391038"/>
    <lineage>
        <taxon>Bacteria</taxon>
        <taxon>Pseudomonadati</taxon>
        <taxon>Pseudomonadota</taxon>
        <taxon>Betaproteobacteria</taxon>
        <taxon>Burkholderiales</taxon>
        <taxon>Burkholderiaceae</taxon>
        <taxon>Paraburkholderia</taxon>
    </lineage>
</organism>
<name>B2JIZ3_PARP8</name>
<keyword evidence="4" id="KW-1185">Reference proteome</keyword>
<dbReference type="KEGG" id="bph:Bphy_1462"/>
<evidence type="ECO:0000256" key="1">
    <source>
        <dbReference type="SAM" id="MobiDB-lite"/>
    </source>
</evidence>
<evidence type="ECO:0000313" key="3">
    <source>
        <dbReference type="EMBL" id="ACC70644.1"/>
    </source>
</evidence>
<dbReference type="RefSeq" id="WP_012400856.1">
    <property type="nucleotide sequence ID" value="NC_010622.1"/>
</dbReference>
<dbReference type="AlphaFoldDB" id="B2JIZ3"/>
<dbReference type="EMBL" id="CP001043">
    <property type="protein sequence ID" value="ACC70644.1"/>
    <property type="molecule type" value="Genomic_DNA"/>
</dbReference>
<proteinExistence type="predicted"/>
<gene>
    <name evidence="3" type="ordered locus">Bphy_1462</name>
</gene>
<sequence length="162" mass="16452" precursor="true">MKRLIPTLAPAVVAVCAVAALGGCVAYPAGQPAYGYYDGYYDGYGAPAYGYAEPPVQSSLFLGFGGYSGRDYDRGYWGGRGYDHGYNHDHGNWNGHSGGNGGPPRGQPPQAGGPPMSPGGNSGGMHGIRPPVQAGAGQQQGGGNRGGSRGGEAWNEGGGRPH</sequence>
<feature type="compositionally biased region" description="Pro residues" evidence="1">
    <location>
        <begin position="105"/>
        <end position="117"/>
    </location>
</feature>
<dbReference type="Proteomes" id="UP000001192">
    <property type="component" value="Chromosome 1"/>
</dbReference>
<accession>B2JIZ3</accession>
<protein>
    <submittedName>
        <fullName evidence="3">Conserved hypothetical proline-rich protein</fullName>
    </submittedName>
</protein>
<evidence type="ECO:0000256" key="2">
    <source>
        <dbReference type="SAM" id="SignalP"/>
    </source>
</evidence>
<feature type="signal peptide" evidence="2">
    <location>
        <begin position="1"/>
        <end position="19"/>
    </location>
</feature>
<feature type="chain" id="PRO_5002777962" evidence="2">
    <location>
        <begin position="20"/>
        <end position="162"/>
    </location>
</feature>